<evidence type="ECO:0000256" key="3">
    <source>
        <dbReference type="ARBA" id="ARBA00023125"/>
    </source>
</evidence>
<evidence type="ECO:0000313" key="8">
    <source>
        <dbReference type="Proteomes" id="UP001589799"/>
    </source>
</evidence>
<dbReference type="CDD" id="cd00801">
    <property type="entry name" value="INT_P4_C"/>
    <property type="match status" value="1"/>
</dbReference>
<evidence type="ECO:0000256" key="1">
    <source>
        <dbReference type="ARBA" id="ARBA00008857"/>
    </source>
</evidence>
<keyword evidence="4" id="KW-0233">DNA recombination</keyword>
<keyword evidence="2" id="KW-0229">DNA integration</keyword>
<dbReference type="Pfam" id="PF22022">
    <property type="entry name" value="Phage_int_M"/>
    <property type="match status" value="1"/>
</dbReference>
<dbReference type="InterPro" id="IPR011010">
    <property type="entry name" value="DNA_brk_join_enz"/>
</dbReference>
<reference evidence="7 8" key="1">
    <citation type="submission" date="2024-09" db="EMBL/GenBank/DDBJ databases">
        <authorList>
            <person name="Sun Q."/>
            <person name="Mori K."/>
        </authorList>
    </citation>
    <scope>NUCLEOTIDE SEQUENCE [LARGE SCALE GENOMIC DNA]</scope>
    <source>
        <strain evidence="7 8">KCTC 22789</strain>
    </source>
</reference>
<dbReference type="PANTHER" id="PTHR30629:SF2">
    <property type="entry name" value="PROPHAGE INTEGRASE INTS-RELATED"/>
    <property type="match status" value="1"/>
</dbReference>
<dbReference type="Gene3D" id="1.10.150.130">
    <property type="match status" value="1"/>
</dbReference>
<dbReference type="RefSeq" id="WP_377698364.1">
    <property type="nucleotide sequence ID" value="NZ_JBHLWE010000021.1"/>
</dbReference>
<evidence type="ECO:0000256" key="4">
    <source>
        <dbReference type="ARBA" id="ARBA00023172"/>
    </source>
</evidence>
<accession>A0ABV6I5F7</accession>
<organism evidence="7 8">
    <name type="scientific">Paracoccus niistensis</name>
    <dbReference type="NCBI Taxonomy" id="632935"/>
    <lineage>
        <taxon>Bacteria</taxon>
        <taxon>Pseudomonadati</taxon>
        <taxon>Pseudomonadota</taxon>
        <taxon>Alphaproteobacteria</taxon>
        <taxon>Rhodobacterales</taxon>
        <taxon>Paracoccaceae</taxon>
        <taxon>Paracoccus</taxon>
    </lineage>
</organism>
<name>A0ABV6I5F7_9RHOB</name>
<sequence length="401" mass="44672">MKNKLTSIGIKKAPGGVHRDGDGLQLEKAGDGGKWVYRYSHLGKRREMGLGSWPTVGLADARRMRDEWKGELAAGRDPITVRKAQRAVEVAARDRSDPTFAAALELVFDARKASLRGDGTRGKWMSQLTHHVLPSIGHIRIKDLTRHDIVEALKPIWHKMPPTAEKAYVRLHLVLKEAQLMGYDCNPLEAVAASRILGDVRYKPTPFEATPWQKIPDLYAKLGNLVTENCLRWMILTCVRAHGCVGARFDEIDGDVWTVPAERIKAAEGKAEPFRVPLSSEALRVLERLRMTDSPFLFSQDGRKPIAHNSPATRLTNLKEAGRPHGFRASFRTWVQDTEACSWEVSEMVLGHAVGNKVERAYARSDLLDRRRIVMEAWARHVTGEAATTSNVVSITKGAAG</sequence>
<gene>
    <name evidence="7" type="ORF">ACFFII_07980</name>
</gene>
<dbReference type="InterPro" id="IPR053876">
    <property type="entry name" value="Phage_int_M"/>
</dbReference>
<comment type="similarity">
    <text evidence="1">Belongs to the 'phage' integrase family.</text>
</comment>
<dbReference type="InterPro" id="IPR010998">
    <property type="entry name" value="Integrase_recombinase_N"/>
</dbReference>
<dbReference type="PANTHER" id="PTHR30629">
    <property type="entry name" value="PROPHAGE INTEGRASE"/>
    <property type="match status" value="1"/>
</dbReference>
<dbReference type="InterPro" id="IPR025166">
    <property type="entry name" value="Integrase_DNA_bind_dom"/>
</dbReference>
<dbReference type="Gene3D" id="3.30.160.390">
    <property type="entry name" value="Integrase, DNA-binding domain"/>
    <property type="match status" value="1"/>
</dbReference>
<dbReference type="Gene3D" id="1.10.443.10">
    <property type="entry name" value="Intergrase catalytic core"/>
    <property type="match status" value="1"/>
</dbReference>
<dbReference type="SUPFAM" id="SSF56349">
    <property type="entry name" value="DNA breaking-rejoining enzymes"/>
    <property type="match status" value="1"/>
</dbReference>
<dbReference type="InterPro" id="IPR038488">
    <property type="entry name" value="Integrase_DNA-bd_sf"/>
</dbReference>
<keyword evidence="8" id="KW-1185">Reference proteome</keyword>
<dbReference type="Pfam" id="PF13356">
    <property type="entry name" value="Arm-DNA-bind_3"/>
    <property type="match status" value="1"/>
</dbReference>
<protein>
    <submittedName>
        <fullName evidence="7">Tyrosine-type recombinase/integrase</fullName>
    </submittedName>
</protein>
<dbReference type="Proteomes" id="UP001589799">
    <property type="component" value="Unassembled WGS sequence"/>
</dbReference>
<feature type="domain" description="Integrase DNA-binding" evidence="5">
    <location>
        <begin position="6"/>
        <end position="85"/>
    </location>
</feature>
<evidence type="ECO:0000313" key="7">
    <source>
        <dbReference type="EMBL" id="MFC0340705.1"/>
    </source>
</evidence>
<comment type="caution">
    <text evidence="7">The sequence shown here is derived from an EMBL/GenBank/DDBJ whole genome shotgun (WGS) entry which is preliminary data.</text>
</comment>
<evidence type="ECO:0000259" key="6">
    <source>
        <dbReference type="Pfam" id="PF22022"/>
    </source>
</evidence>
<evidence type="ECO:0000256" key="2">
    <source>
        <dbReference type="ARBA" id="ARBA00022908"/>
    </source>
</evidence>
<dbReference type="InterPro" id="IPR013762">
    <property type="entry name" value="Integrase-like_cat_sf"/>
</dbReference>
<dbReference type="EMBL" id="JBHLWE010000021">
    <property type="protein sequence ID" value="MFC0340705.1"/>
    <property type="molecule type" value="Genomic_DNA"/>
</dbReference>
<dbReference type="InterPro" id="IPR050808">
    <property type="entry name" value="Phage_Integrase"/>
</dbReference>
<feature type="domain" description="Phage integrase central" evidence="6">
    <location>
        <begin position="100"/>
        <end position="181"/>
    </location>
</feature>
<proteinExistence type="inferred from homology"/>
<evidence type="ECO:0000259" key="5">
    <source>
        <dbReference type="Pfam" id="PF13356"/>
    </source>
</evidence>
<keyword evidence="3" id="KW-0238">DNA-binding</keyword>